<accession>A0A9P3PF68</accession>
<dbReference type="OrthoDB" id="2564984at2759"/>
<keyword evidence="1" id="KW-1133">Transmembrane helix</keyword>
<dbReference type="Proteomes" id="UP001063166">
    <property type="component" value="Unassembled WGS sequence"/>
</dbReference>
<dbReference type="EMBL" id="BRPK01000002">
    <property type="protein sequence ID" value="GLB34875.1"/>
    <property type="molecule type" value="Genomic_DNA"/>
</dbReference>
<comment type="caution">
    <text evidence="2">The sequence shown here is derived from an EMBL/GenBank/DDBJ whole genome shotgun (WGS) entry which is preliminary data.</text>
</comment>
<evidence type="ECO:0000313" key="3">
    <source>
        <dbReference type="Proteomes" id="UP001063166"/>
    </source>
</evidence>
<keyword evidence="1" id="KW-0812">Transmembrane</keyword>
<protein>
    <submittedName>
        <fullName evidence="2">Uncharacterized conserved protein (DUF2367)</fullName>
    </submittedName>
</protein>
<keyword evidence="3" id="KW-1185">Reference proteome</keyword>
<proteinExistence type="predicted"/>
<feature type="transmembrane region" description="Helical" evidence="1">
    <location>
        <begin position="29"/>
        <end position="52"/>
    </location>
</feature>
<name>A0A9P3PF68_LYOSH</name>
<evidence type="ECO:0000313" key="2">
    <source>
        <dbReference type="EMBL" id="GLB34875.1"/>
    </source>
</evidence>
<organism evidence="2 3">
    <name type="scientific">Lyophyllum shimeji</name>
    <name type="common">Hon-shimeji</name>
    <name type="synonym">Tricholoma shimeji</name>
    <dbReference type="NCBI Taxonomy" id="47721"/>
    <lineage>
        <taxon>Eukaryota</taxon>
        <taxon>Fungi</taxon>
        <taxon>Dikarya</taxon>
        <taxon>Basidiomycota</taxon>
        <taxon>Agaricomycotina</taxon>
        <taxon>Agaricomycetes</taxon>
        <taxon>Agaricomycetidae</taxon>
        <taxon>Agaricales</taxon>
        <taxon>Tricholomatineae</taxon>
        <taxon>Lyophyllaceae</taxon>
        <taxon>Lyophyllum</taxon>
    </lineage>
</organism>
<sequence>MQHPPYQSLAPQPQGTLEPCVQGHHDTTLRFGLCGILMAIIFFPVGLLCLCLDTRRVCVRCGTVVV</sequence>
<dbReference type="InterPro" id="IPR019317">
    <property type="entry name" value="BRI3"/>
</dbReference>
<keyword evidence="1" id="KW-0472">Membrane</keyword>
<evidence type="ECO:0000256" key="1">
    <source>
        <dbReference type="SAM" id="Phobius"/>
    </source>
</evidence>
<dbReference type="AlphaFoldDB" id="A0A9P3PF68"/>
<gene>
    <name evidence="2" type="ORF">LshimejAT787_0204400</name>
</gene>
<reference evidence="2" key="1">
    <citation type="submission" date="2022-07" db="EMBL/GenBank/DDBJ databases">
        <title>The genome of Lyophyllum shimeji provides insight into the initial evolution of ectomycorrhizal fungal genome.</title>
        <authorList>
            <person name="Kobayashi Y."/>
            <person name="Shibata T."/>
            <person name="Hirakawa H."/>
            <person name="Shigenobu S."/>
            <person name="Nishiyama T."/>
            <person name="Yamada A."/>
            <person name="Hasebe M."/>
            <person name="Kawaguchi M."/>
        </authorList>
    </citation>
    <scope>NUCLEOTIDE SEQUENCE</scope>
    <source>
        <strain evidence="2">AT787</strain>
    </source>
</reference>
<dbReference type="Pfam" id="PF10164">
    <property type="entry name" value="BRI3"/>
    <property type="match status" value="1"/>
</dbReference>